<protein>
    <submittedName>
        <fullName evidence="3">Efflux RND transporter periplasmic adaptor subunit</fullName>
    </submittedName>
</protein>
<proteinExistence type="predicted"/>
<feature type="transmembrane region" description="Helical" evidence="2">
    <location>
        <begin position="7"/>
        <end position="29"/>
    </location>
</feature>
<dbReference type="GO" id="GO:1990281">
    <property type="term" value="C:efflux pump complex"/>
    <property type="evidence" value="ECO:0007669"/>
    <property type="project" value="TreeGrafter"/>
</dbReference>
<feature type="compositionally biased region" description="Acidic residues" evidence="1">
    <location>
        <begin position="160"/>
        <end position="170"/>
    </location>
</feature>
<dbReference type="Proteomes" id="UP000775129">
    <property type="component" value="Unassembled WGS sequence"/>
</dbReference>
<feature type="region of interest" description="Disordered" evidence="1">
    <location>
        <begin position="110"/>
        <end position="172"/>
    </location>
</feature>
<comment type="caution">
    <text evidence="3">The sequence shown here is derived from an EMBL/GenBank/DDBJ whole genome shotgun (WGS) entry which is preliminary data.</text>
</comment>
<dbReference type="PANTHER" id="PTHR30469">
    <property type="entry name" value="MULTIDRUG RESISTANCE PROTEIN MDTA"/>
    <property type="match status" value="1"/>
</dbReference>
<reference evidence="3" key="2">
    <citation type="submission" date="2021-09" db="EMBL/GenBank/DDBJ databases">
        <authorList>
            <person name="Gilroy R."/>
        </authorList>
    </citation>
    <scope>NUCLEOTIDE SEQUENCE</scope>
    <source>
        <strain evidence="3">1647</strain>
    </source>
</reference>
<feature type="region of interest" description="Disordered" evidence="1">
    <location>
        <begin position="236"/>
        <end position="307"/>
    </location>
</feature>
<evidence type="ECO:0000313" key="3">
    <source>
        <dbReference type="EMBL" id="HJF50345.1"/>
    </source>
</evidence>
<dbReference type="PANTHER" id="PTHR30469:SF33">
    <property type="entry name" value="SLR1207 PROTEIN"/>
    <property type="match status" value="1"/>
</dbReference>
<accession>A0A921GR39</accession>
<keyword evidence="2" id="KW-0472">Membrane</keyword>
<dbReference type="GO" id="GO:0015562">
    <property type="term" value="F:efflux transmembrane transporter activity"/>
    <property type="evidence" value="ECO:0007669"/>
    <property type="project" value="TreeGrafter"/>
</dbReference>
<reference evidence="3" key="1">
    <citation type="journal article" date="2021" name="PeerJ">
        <title>Extensive microbial diversity within the chicken gut microbiome revealed by metagenomics and culture.</title>
        <authorList>
            <person name="Gilroy R."/>
            <person name="Ravi A."/>
            <person name="Getino M."/>
            <person name="Pursley I."/>
            <person name="Horton D.L."/>
            <person name="Alikhan N.F."/>
            <person name="Baker D."/>
            <person name="Gharbi K."/>
            <person name="Hall N."/>
            <person name="Watson M."/>
            <person name="Adriaenssens E.M."/>
            <person name="Foster-Nyarko E."/>
            <person name="Jarju S."/>
            <person name="Secka A."/>
            <person name="Antonio M."/>
            <person name="Oren A."/>
            <person name="Chaudhuri R.R."/>
            <person name="La Ragione R."/>
            <person name="Hildebrand F."/>
            <person name="Pallen M.J."/>
        </authorList>
    </citation>
    <scope>NUCLEOTIDE SEQUENCE</scope>
    <source>
        <strain evidence="3">1647</strain>
    </source>
</reference>
<evidence type="ECO:0000256" key="2">
    <source>
        <dbReference type="SAM" id="Phobius"/>
    </source>
</evidence>
<sequence length="406" mass="41678">MAAVRRYVFPVIWMLLIGVIAVALAKMAFFPSGDEDDARGTITPGSEVDEYALVAAESGDVSSTMELPGTVVADEGIPLEATASGEINKIWRHEGDRVAEGEQVLQVRYPVEPEPQPEPPTETADGADTDSGADGAGDASDAGGNGDASDAAAEGASEGATDDGASDDGAEGGTEYRYATLVASASGTLTGMEVQEQDELTEGAVVATISPGTYSIHADLSPEQQLSLLDVEFEASATVPTSQDPITCADPDITEDRSGPEQPGSDPTSDPAPDEETEGDPAPVEDGPSAEDYEPGSDSGPALASLTCPVPSDVKIVAGLEVEVSVALGTRTDVLTVPTTAVEGEAGIGAVYELDEATGEPAPIEVELGLREDGRVEIVSGLEEGQEVLEFAPGVDAPEEDEEVTW</sequence>
<gene>
    <name evidence="3" type="ORF">K8W24_11225</name>
</gene>
<name>A0A921GR39_9MICO</name>
<evidence type="ECO:0000313" key="4">
    <source>
        <dbReference type="Proteomes" id="UP000775129"/>
    </source>
</evidence>
<keyword evidence="2" id="KW-0812">Transmembrane</keyword>
<dbReference type="Gene3D" id="2.40.420.20">
    <property type="match status" value="1"/>
</dbReference>
<dbReference type="EMBL" id="DYWO01000342">
    <property type="protein sequence ID" value="HJF50345.1"/>
    <property type="molecule type" value="Genomic_DNA"/>
</dbReference>
<feature type="compositionally biased region" description="Low complexity" evidence="1">
    <location>
        <begin position="121"/>
        <end position="159"/>
    </location>
</feature>
<organism evidence="3 4">
    <name type="scientific">Brachybacterium paraconglomeratum</name>
    <dbReference type="NCBI Taxonomy" id="173362"/>
    <lineage>
        <taxon>Bacteria</taxon>
        <taxon>Bacillati</taxon>
        <taxon>Actinomycetota</taxon>
        <taxon>Actinomycetes</taxon>
        <taxon>Micrococcales</taxon>
        <taxon>Dermabacteraceae</taxon>
        <taxon>Brachybacterium</taxon>
    </lineage>
</organism>
<keyword evidence="2" id="KW-1133">Transmembrane helix</keyword>
<dbReference type="AlphaFoldDB" id="A0A921GR39"/>
<evidence type="ECO:0000256" key="1">
    <source>
        <dbReference type="SAM" id="MobiDB-lite"/>
    </source>
</evidence>